<comment type="similarity">
    <text evidence="1">Belongs to the protease inhibitor I39 (alpha-2-macroglobulin) family. Bacterial alpha-2-macroglobulin subfamily.</text>
</comment>
<dbReference type="Pfam" id="PF01835">
    <property type="entry name" value="MG2"/>
    <property type="match status" value="1"/>
</dbReference>
<keyword evidence="2" id="KW-0732">Signal</keyword>
<dbReference type="InterPro" id="IPR008930">
    <property type="entry name" value="Terpenoid_cyclase/PrenylTrfase"/>
</dbReference>
<dbReference type="Gene3D" id="2.60.40.1930">
    <property type="match status" value="1"/>
</dbReference>
<proteinExistence type="inferred from homology"/>
<sequence length="2039" mass="238593">MKKLFLLFLLFTSLSVTSQNYQKQWNKVYETESKGNVKDAYEAVLKIEKKAQKKNNQDELIKTFLFKAKYENILLDNQHSDFFTEINKQIKNENGNSVYFYNYIKAVYLAAYFDKYQSDIQRRGDDKSLKSDGDFKEWNQRDFINALTDLYNQTFSNPRKLEVIPLSDFKKVIDDYESSKQENVYEFLLEKWMLLPLSQLYINTEPSHFEVYSNYNDSFLTYDLSENYDVRLQAYQTLEKYYKHKKNQYQYERVKFMRFQYNFLLDDLNVLDALIANSFTNEIKNKYRLEKLSYLLENANKKENPTYYKQAIELIDTLKTQKFSKEILDMIIAQENYIKSKRLLIFNEPTLYNNQHNKILVDFKNIDTLYNFAYKVEDLQTFNKLKSDSLYFDYIKSHKPFQILETAIPNHGDYNINTTEVLLPDFSQGYYVLVSSYEKNVTENTASVRFNPFVVSDVFIVYKVFDDFFELQLLNRKTGKPLPETTISVFEERYVTDENGFVKMKMFEEEFDRNANYDVFVFTDDFIYQETFKGKDFYFYDNNSDDDEKHIMSFIYTDRGLYRSGQEVYFKAILVETNDGINRRAVKDLRVNVDLRDSNYSVVSNLELKTNDFGSVSGKFVIPKNVDDGSFEISISEPDELTKAEEKLWVTIDLEHNYAYFEVAEYKRNTYEVKFNPYQENIKIGETIIISGSVKSYTQASIANAKVTITASYWLHDDNYNSKTANYPNIEIFTDANGNFEFPFTFVKDSLSINRIINVIKYYFHAEVVDESGEVREDRLQINYDVKPFTFKYIPESNSFYKNRDKFEVEIVTSTVNGKFVPTKGKVKVFKRSGSKKFQLETLWMKPTEQIIDSVTLADKFPYQSYVYDFEPKVPKLIFEQEYTTKENEKFVLNDQLFDLGEYYLQFIPNDTLFTPAKHNFNFSVLDYTYHRSVSVEIDEEKSLRSKKLQLKIFSKVPEVYANLDLNYLGNQNKSFIIHLKQGENLVELPIDIENRDIKFKSNLYFVYENRLFNEFVDISFPYKKDYSTIKTEIVHLNDKLNPGEDYNWKLKVSNQNKPKEKIEVLASMYDFSLDEIHSERWDPFYFYNYGNTNLPEIRNSLYNFFEPSFYALAMPINILYNRSLISKTDFNWFGFDFFDKTISKEFVSKTKLNTVAGEISGRVFSRDYGDNIPGATLLVVGTTNGVDTDGNGYFRLKAKQGDIISVIYLGFKPLKFIVSGDYFEIPLEEEDSLELNDIVIDTYRTMPNYPDVEVNQKNKTMANVLDAHANIKARKNLSETAFFYPNLYPNDKGEVEIKFRAPEALTKWKLKTLANDKHGNSNYFAHLAYTQRNVMIQPNMPRFVRETDEVELKARVSNTTNSNLKATALLRLFNTITGEDLTNQIIKTEALIPVAIQANSSNSVSWQVQVPKNVEGLQYRISVQSDNFTDAEESIIPVLSNRELVTETVPIWQLGNETKKYELTNLLKNESSSLENHQLKIDVSNNATWLMMQSLPYLYEYPYDCSEQLFAKYYAYAIAAYILETNEPIQKLVAAWRENPKSKFEENEELNQILNQDLPWLKDLMSDDEKKAQFVSFFDEQSLLQKVDKIEDVLIERQTQSGGLPWFDGGEASNYITNHILVTAAKLKKLGIQPSFIATDNETKFINKANTYLDTRFNDLFTKEKEATSFEIIDYALVKSYYADVFSTPEKNKLRIDKRLAELRNDWITLPLYHKAKLILIANRKGDYQWANEIANQLEQTAVLDETYGLFWRENVSKHYFYYNEAEVQALIVEAFKEMKKPQETINKLNAWLISRKTQNSWETTKATTEALYAILLGEDSKEISKETIKIKVGNEKINTAKNKDVSLEEAVGMFSYRWLGKQIKPEMGKIEVENKTSKPVFGGIYWQYFQDLNQIKQSQDGVLNINRTYYSQNKSGNWEPITTKTKLELGQKVKVQLQIEAKRDLSYIHLKDNRPATFEPLDVLSQYHYKEGMVYYQTNKDASTNFFFDHLSKGNHKLEYEVRLNNIGSFTSGISTIQSMYAPAHSAHASGGKVEVQ</sequence>
<dbReference type="PANTHER" id="PTHR40094:SF1">
    <property type="entry name" value="UBIQUITIN DOMAIN-CONTAINING PROTEIN"/>
    <property type="match status" value="1"/>
</dbReference>
<dbReference type="RefSeq" id="WP_125018683.1">
    <property type="nucleotide sequence ID" value="NZ_RQVQ01000013.1"/>
</dbReference>
<organism evidence="4 5">
    <name type="scientific">Paenimyroides tangerinum</name>
    <dbReference type="NCBI Taxonomy" id="2488728"/>
    <lineage>
        <taxon>Bacteria</taxon>
        <taxon>Pseudomonadati</taxon>
        <taxon>Bacteroidota</taxon>
        <taxon>Flavobacteriia</taxon>
        <taxon>Flavobacteriales</taxon>
        <taxon>Flavobacteriaceae</taxon>
        <taxon>Paenimyroides</taxon>
    </lineage>
</organism>
<evidence type="ECO:0000313" key="5">
    <source>
        <dbReference type="Proteomes" id="UP000275719"/>
    </source>
</evidence>
<dbReference type="Pfam" id="PF13715">
    <property type="entry name" value="CarbopepD_reg_2"/>
    <property type="match status" value="1"/>
</dbReference>
<evidence type="ECO:0000259" key="3">
    <source>
        <dbReference type="SMART" id="SM01360"/>
    </source>
</evidence>
<evidence type="ECO:0000256" key="2">
    <source>
        <dbReference type="SAM" id="SignalP"/>
    </source>
</evidence>
<dbReference type="SMART" id="SM01360">
    <property type="entry name" value="A2M"/>
    <property type="match status" value="1"/>
</dbReference>
<evidence type="ECO:0000256" key="1">
    <source>
        <dbReference type="ARBA" id="ARBA00010556"/>
    </source>
</evidence>
<dbReference type="EMBL" id="RQVQ01000013">
    <property type="protein sequence ID" value="RRJ90946.1"/>
    <property type="molecule type" value="Genomic_DNA"/>
</dbReference>
<comment type="caution">
    <text evidence="4">The sequence shown here is derived from an EMBL/GenBank/DDBJ whole genome shotgun (WGS) entry which is preliminary data.</text>
</comment>
<dbReference type="GO" id="GO:0004866">
    <property type="term" value="F:endopeptidase inhibitor activity"/>
    <property type="evidence" value="ECO:0007669"/>
    <property type="project" value="InterPro"/>
</dbReference>
<accession>A0A3P3WAF6</accession>
<dbReference type="SUPFAM" id="SSF48239">
    <property type="entry name" value="Terpenoid cyclases/Protein prenyltransferases"/>
    <property type="match status" value="1"/>
</dbReference>
<dbReference type="OrthoDB" id="9767116at2"/>
<protein>
    <recommendedName>
        <fullName evidence="3">Alpha-2-macroglobulin domain-containing protein</fullName>
    </recommendedName>
</protein>
<evidence type="ECO:0000313" key="4">
    <source>
        <dbReference type="EMBL" id="RRJ90946.1"/>
    </source>
</evidence>
<dbReference type="InterPro" id="IPR008969">
    <property type="entry name" value="CarboxyPept-like_regulatory"/>
</dbReference>
<keyword evidence="5" id="KW-1185">Reference proteome</keyword>
<dbReference type="Pfam" id="PF00207">
    <property type="entry name" value="A2M"/>
    <property type="match status" value="1"/>
</dbReference>
<feature type="domain" description="Alpha-2-macroglobulin" evidence="3">
    <location>
        <begin position="1281"/>
        <end position="1371"/>
    </location>
</feature>
<dbReference type="InterPro" id="IPR051802">
    <property type="entry name" value="YfhM-like"/>
</dbReference>
<dbReference type="InterPro" id="IPR002890">
    <property type="entry name" value="MG2"/>
</dbReference>
<dbReference type="PANTHER" id="PTHR40094">
    <property type="entry name" value="ALPHA-2-MACROGLOBULIN HOMOLOG"/>
    <property type="match status" value="1"/>
</dbReference>
<dbReference type="Gene3D" id="1.50.10.20">
    <property type="match status" value="1"/>
</dbReference>
<feature type="signal peptide" evidence="2">
    <location>
        <begin position="1"/>
        <end position="18"/>
    </location>
</feature>
<dbReference type="Proteomes" id="UP000275719">
    <property type="component" value="Unassembled WGS sequence"/>
</dbReference>
<dbReference type="SUPFAM" id="SSF49464">
    <property type="entry name" value="Carboxypeptidase regulatory domain-like"/>
    <property type="match status" value="1"/>
</dbReference>
<dbReference type="Pfam" id="PF17973">
    <property type="entry name" value="bMG10"/>
    <property type="match status" value="1"/>
</dbReference>
<reference evidence="4 5" key="1">
    <citation type="submission" date="2018-11" db="EMBL/GenBank/DDBJ databases">
        <title>Flavobacterium sp. nov., YIM 102701-2 draft genome.</title>
        <authorList>
            <person name="Li G."/>
            <person name="Jiang Y."/>
        </authorList>
    </citation>
    <scope>NUCLEOTIDE SEQUENCE [LARGE SCALE GENOMIC DNA]</scope>
    <source>
        <strain evidence="4 5">YIM 102701-2</strain>
    </source>
</reference>
<feature type="chain" id="PRO_5018099390" description="Alpha-2-macroglobulin domain-containing protein" evidence="2">
    <location>
        <begin position="19"/>
        <end position="2039"/>
    </location>
</feature>
<name>A0A3P3WAF6_9FLAO</name>
<gene>
    <name evidence="4" type="ORF">EG240_06985</name>
</gene>
<dbReference type="InterPro" id="IPR041246">
    <property type="entry name" value="Bact_MG10"/>
</dbReference>
<dbReference type="InterPro" id="IPR001599">
    <property type="entry name" value="Macroglobln_a2"/>
</dbReference>